<evidence type="ECO:0000256" key="1">
    <source>
        <dbReference type="SAM" id="SignalP"/>
    </source>
</evidence>
<dbReference type="EMBL" id="BAABUK010000033">
    <property type="protein sequence ID" value="GAA5816648.1"/>
    <property type="molecule type" value="Genomic_DNA"/>
</dbReference>
<reference evidence="2 3" key="1">
    <citation type="submission" date="2024-04" db="EMBL/GenBank/DDBJ databases">
        <title>genome sequences of Mucor flavus KT1a and Helicostylum pulchrum KT1b strains isolated from the surface of a dry-aged beef.</title>
        <authorList>
            <person name="Toyotome T."/>
            <person name="Hosono M."/>
            <person name="Torimaru M."/>
            <person name="Fukuda K."/>
            <person name="Mikami N."/>
        </authorList>
    </citation>
    <scope>NUCLEOTIDE SEQUENCE [LARGE SCALE GENOMIC DNA]</scope>
    <source>
        <strain evidence="2 3">KT1a</strain>
    </source>
</reference>
<comment type="caution">
    <text evidence="2">The sequence shown here is derived from an EMBL/GenBank/DDBJ whole genome shotgun (WGS) entry which is preliminary data.</text>
</comment>
<name>A0ABP9ZBZ8_9FUNG</name>
<feature type="chain" id="PRO_5046535689" evidence="1">
    <location>
        <begin position="20"/>
        <end position="116"/>
    </location>
</feature>
<sequence>MNFSFILILLFSLVLIVLGQSDLPYGFDIGLHSRPETYACFKKNPDCVLQGLEHSDCIRLGGTLTGCENLDAMHNCHSCYAESPYRFVTYNNVKKWCVERGGTVNLLTDKVDTCTS</sequence>
<organism evidence="2 3">
    <name type="scientific">Mucor flavus</name>
    <dbReference type="NCBI Taxonomy" id="439312"/>
    <lineage>
        <taxon>Eukaryota</taxon>
        <taxon>Fungi</taxon>
        <taxon>Fungi incertae sedis</taxon>
        <taxon>Mucoromycota</taxon>
        <taxon>Mucoromycotina</taxon>
        <taxon>Mucoromycetes</taxon>
        <taxon>Mucorales</taxon>
        <taxon>Mucorineae</taxon>
        <taxon>Mucoraceae</taxon>
        <taxon>Mucor</taxon>
    </lineage>
</organism>
<proteinExistence type="predicted"/>
<keyword evidence="3" id="KW-1185">Reference proteome</keyword>
<evidence type="ECO:0000313" key="3">
    <source>
        <dbReference type="Proteomes" id="UP001473302"/>
    </source>
</evidence>
<dbReference type="Proteomes" id="UP001473302">
    <property type="component" value="Unassembled WGS sequence"/>
</dbReference>
<keyword evidence="1" id="KW-0732">Signal</keyword>
<protein>
    <submittedName>
        <fullName evidence="2">Uncharacterized protein</fullName>
    </submittedName>
</protein>
<feature type="signal peptide" evidence="1">
    <location>
        <begin position="1"/>
        <end position="19"/>
    </location>
</feature>
<accession>A0ABP9ZBZ8</accession>
<evidence type="ECO:0000313" key="2">
    <source>
        <dbReference type="EMBL" id="GAA5816648.1"/>
    </source>
</evidence>
<gene>
    <name evidence="2" type="ORF">MFLAVUS_010178</name>
</gene>